<keyword evidence="3" id="KW-0808">Transferase</keyword>
<comment type="similarity">
    <text evidence="1">Belongs to the methyltransferase superfamily.</text>
</comment>
<dbReference type="EMBL" id="CAJNNV010028224">
    <property type="protein sequence ID" value="CAE8623717.1"/>
    <property type="molecule type" value="Genomic_DNA"/>
</dbReference>
<dbReference type="OrthoDB" id="498642at2759"/>
<dbReference type="PANTHER" id="PTHR12176:SF80">
    <property type="entry name" value="EEF1A LYSINE METHYLTRANSFERASE 4"/>
    <property type="match status" value="1"/>
</dbReference>
<accession>A0A813GFB2</accession>
<evidence type="ECO:0000313" key="5">
    <source>
        <dbReference type="EMBL" id="CAE8623717.1"/>
    </source>
</evidence>
<dbReference type="InterPro" id="IPR029063">
    <property type="entry name" value="SAM-dependent_MTases_sf"/>
</dbReference>
<dbReference type="Gene3D" id="3.40.50.150">
    <property type="entry name" value="Vaccinia Virus protein VP39"/>
    <property type="match status" value="1"/>
</dbReference>
<keyword evidence="2" id="KW-0489">Methyltransferase</keyword>
<reference evidence="5" key="1">
    <citation type="submission" date="2021-02" db="EMBL/GenBank/DDBJ databases">
        <authorList>
            <person name="Dougan E. K."/>
            <person name="Rhodes N."/>
            <person name="Thang M."/>
            <person name="Chan C."/>
        </authorList>
    </citation>
    <scope>NUCLEOTIDE SEQUENCE</scope>
</reference>
<sequence length="167" mass="18023">ANSQPAAAAYEKHWSKWHADHPAGSEWHVTYSDVRAILAPYIQRALEGNRGQGARIVDVGCGSSNWGMELLAENSQAELTLLDVSESLVAELQQRLAADPRVQCVVGDCRQLRELGEKGLAAIVLDKGTLDALHELDDKVQMLQGVAALLQRPAGLLISISFASASR</sequence>
<dbReference type="AlphaFoldDB" id="A0A813GFB2"/>
<keyword evidence="6" id="KW-1185">Reference proteome</keyword>
<dbReference type="Pfam" id="PF13649">
    <property type="entry name" value="Methyltransf_25"/>
    <property type="match status" value="1"/>
</dbReference>
<dbReference type="InterPro" id="IPR041698">
    <property type="entry name" value="Methyltransf_25"/>
</dbReference>
<name>A0A813GFB2_POLGL</name>
<organism evidence="5 6">
    <name type="scientific">Polarella glacialis</name>
    <name type="common">Dinoflagellate</name>
    <dbReference type="NCBI Taxonomy" id="89957"/>
    <lineage>
        <taxon>Eukaryota</taxon>
        <taxon>Sar</taxon>
        <taxon>Alveolata</taxon>
        <taxon>Dinophyceae</taxon>
        <taxon>Suessiales</taxon>
        <taxon>Suessiaceae</taxon>
        <taxon>Polarella</taxon>
    </lineage>
</organism>
<dbReference type="PANTHER" id="PTHR12176">
    <property type="entry name" value="SAM-DEPENDENT METHYLTRANSFERASE SUPERFAMILY PROTEIN"/>
    <property type="match status" value="1"/>
</dbReference>
<evidence type="ECO:0000313" key="6">
    <source>
        <dbReference type="Proteomes" id="UP000654075"/>
    </source>
</evidence>
<feature type="non-terminal residue" evidence="5">
    <location>
        <position position="167"/>
    </location>
</feature>
<proteinExistence type="inferred from homology"/>
<feature type="non-terminal residue" evidence="5">
    <location>
        <position position="1"/>
    </location>
</feature>
<dbReference type="GO" id="GO:0008168">
    <property type="term" value="F:methyltransferase activity"/>
    <property type="evidence" value="ECO:0007669"/>
    <property type="project" value="UniProtKB-KW"/>
</dbReference>
<evidence type="ECO:0000256" key="2">
    <source>
        <dbReference type="ARBA" id="ARBA00022603"/>
    </source>
</evidence>
<gene>
    <name evidence="5" type="ORF">PGLA1383_LOCUS40954</name>
</gene>
<evidence type="ECO:0000256" key="3">
    <source>
        <dbReference type="ARBA" id="ARBA00022679"/>
    </source>
</evidence>
<evidence type="ECO:0000256" key="1">
    <source>
        <dbReference type="ARBA" id="ARBA00008361"/>
    </source>
</evidence>
<dbReference type="InterPro" id="IPR051419">
    <property type="entry name" value="Lys/N-term_MeTrsfase_sf"/>
</dbReference>
<dbReference type="CDD" id="cd02440">
    <property type="entry name" value="AdoMet_MTases"/>
    <property type="match status" value="1"/>
</dbReference>
<evidence type="ECO:0000259" key="4">
    <source>
        <dbReference type="Pfam" id="PF13649"/>
    </source>
</evidence>
<protein>
    <recommendedName>
        <fullName evidence="4">Methyltransferase domain-containing protein</fullName>
    </recommendedName>
</protein>
<feature type="domain" description="Methyltransferase" evidence="4">
    <location>
        <begin position="56"/>
        <end position="151"/>
    </location>
</feature>
<comment type="caution">
    <text evidence="5">The sequence shown here is derived from an EMBL/GenBank/DDBJ whole genome shotgun (WGS) entry which is preliminary data.</text>
</comment>
<dbReference type="SUPFAM" id="SSF53335">
    <property type="entry name" value="S-adenosyl-L-methionine-dependent methyltransferases"/>
    <property type="match status" value="1"/>
</dbReference>
<dbReference type="Proteomes" id="UP000654075">
    <property type="component" value="Unassembled WGS sequence"/>
</dbReference>
<dbReference type="GO" id="GO:0032259">
    <property type="term" value="P:methylation"/>
    <property type="evidence" value="ECO:0007669"/>
    <property type="project" value="UniProtKB-KW"/>
</dbReference>